<evidence type="ECO:0000313" key="4">
    <source>
        <dbReference type="EMBL" id="RXG31524.1"/>
    </source>
</evidence>
<dbReference type="InterPro" id="IPR017804">
    <property type="entry name" value="MeTrfase_EgtD-like"/>
</dbReference>
<evidence type="ECO:0000313" key="5">
    <source>
        <dbReference type="EMBL" id="SHH90917.1"/>
    </source>
</evidence>
<dbReference type="SUPFAM" id="SSF53335">
    <property type="entry name" value="S-adenosyl-L-methionine-dependent methyltransferases"/>
    <property type="match status" value="1"/>
</dbReference>
<dbReference type="PIRSF" id="PIRSF018005">
    <property type="entry name" value="UCP018005"/>
    <property type="match status" value="1"/>
</dbReference>
<dbReference type="InterPro" id="IPR029063">
    <property type="entry name" value="SAM-dependent_MTases_sf"/>
</dbReference>
<evidence type="ECO:0000256" key="2">
    <source>
        <dbReference type="ARBA" id="ARBA00022679"/>
    </source>
</evidence>
<dbReference type="Proteomes" id="UP000290037">
    <property type="component" value="Unassembled WGS sequence"/>
</dbReference>
<dbReference type="PANTHER" id="PTHR43397">
    <property type="entry name" value="ERGOTHIONEINE BIOSYNTHESIS PROTEIN 1"/>
    <property type="match status" value="1"/>
</dbReference>
<evidence type="ECO:0000256" key="1">
    <source>
        <dbReference type="ARBA" id="ARBA00022603"/>
    </source>
</evidence>
<dbReference type="InterPro" id="IPR035094">
    <property type="entry name" value="EgtD"/>
</dbReference>
<evidence type="ECO:0000313" key="7">
    <source>
        <dbReference type="Proteomes" id="UP000290037"/>
    </source>
</evidence>
<reference evidence="4 7" key="3">
    <citation type="submission" date="2018-07" db="EMBL/GenBank/DDBJ databases">
        <title>Leeuwenhoekiella genomics.</title>
        <authorList>
            <person name="Tahon G."/>
            <person name="Willems A."/>
        </authorList>
    </citation>
    <scope>NUCLEOTIDE SEQUENCE [LARGE SCALE GENOMIC DNA]</scope>
    <source>
        <strain evidence="4 7">LMG 24856</strain>
    </source>
</reference>
<reference evidence="6" key="2">
    <citation type="submission" date="2016-11" db="EMBL/GenBank/DDBJ databases">
        <authorList>
            <person name="Varghese N."/>
            <person name="Submissions S."/>
        </authorList>
    </citation>
    <scope>NUCLEOTIDE SEQUENCE [LARGE SCALE GENOMIC DNA]</scope>
    <source>
        <strain evidence="6">DSM 19859</strain>
    </source>
</reference>
<dbReference type="PANTHER" id="PTHR43397:SF1">
    <property type="entry name" value="ERGOTHIONEINE BIOSYNTHESIS PROTEIN 1"/>
    <property type="match status" value="1"/>
</dbReference>
<feature type="domain" description="Histidine-specific methyltransferase SAM-dependent" evidence="3">
    <location>
        <begin position="13"/>
        <end position="321"/>
    </location>
</feature>
<reference evidence="5" key="1">
    <citation type="submission" date="2016-11" db="EMBL/GenBank/DDBJ databases">
        <authorList>
            <person name="Jaros S."/>
            <person name="Januszkiewicz K."/>
            <person name="Wedrychowicz H."/>
        </authorList>
    </citation>
    <scope>NUCLEOTIDE SEQUENCE [LARGE SCALE GENOMIC DNA]</scope>
    <source>
        <strain evidence="5">DSM 19859</strain>
    </source>
</reference>
<dbReference type="InterPro" id="IPR019257">
    <property type="entry name" value="MeTrfase_dom"/>
</dbReference>
<dbReference type="GO" id="GO:0008168">
    <property type="term" value="F:methyltransferase activity"/>
    <property type="evidence" value="ECO:0007669"/>
    <property type="project" value="UniProtKB-KW"/>
</dbReference>
<dbReference type="AlphaFoldDB" id="A0A1M5WTN6"/>
<dbReference type="Pfam" id="PF10017">
    <property type="entry name" value="Methyltransf_33"/>
    <property type="match status" value="1"/>
</dbReference>
<keyword evidence="7" id="KW-1185">Reference proteome</keyword>
<dbReference type="STRING" id="573501.SAMN04487999_1378"/>
<proteinExistence type="predicted"/>
<dbReference type="GO" id="GO:0032259">
    <property type="term" value="P:methylation"/>
    <property type="evidence" value="ECO:0007669"/>
    <property type="project" value="UniProtKB-KW"/>
</dbReference>
<gene>
    <name evidence="4" type="ORF">DSM01_670</name>
    <name evidence="5" type="ORF">SAMN04487999_1378</name>
</gene>
<dbReference type="RefSeq" id="WP_072981574.1">
    <property type="nucleotide sequence ID" value="NZ_FQXT01000002.1"/>
</dbReference>
<name>A0A1M5WTN6_9FLAO</name>
<keyword evidence="2 5" id="KW-0808">Transferase</keyword>
<dbReference type="EMBL" id="FQXT01000002">
    <property type="protein sequence ID" value="SHH90917.1"/>
    <property type="molecule type" value="Genomic_DNA"/>
</dbReference>
<dbReference type="Gene3D" id="3.40.50.150">
    <property type="entry name" value="Vaccinia Virus protein VP39"/>
    <property type="match status" value="1"/>
</dbReference>
<evidence type="ECO:0000313" key="6">
    <source>
        <dbReference type="Proteomes" id="UP000184240"/>
    </source>
</evidence>
<sequence>MKTTTALHFKNTFEKEVYEGLTAFPKRLSSKWFYDKKGDKLFQQIMDLPEYYLTGCEFQIIDQYKNEIATLFQESKGFDLIELGAGDGKKTKILLEEFLKQQLDFTYKPIDISQNMLEELEGAILKKWPEINIKVKQGTYFEILEKLNNQPSDRKKVILVLGSNIGNLTHPQAIDFLKNIRNSMAEQDLLFMGLDQKKDPEKILKAYNDSQGVTEAFNKNILHRINKELAGDFDPETFKHWPTYDPETGTTKSFLVSTKSQQVTLKNLNLQINFEPWESIHTEISQKYDDDVVNWLAQEAGLKVVTQFTDAQSQFTDYIFKTDS</sequence>
<protein>
    <submittedName>
        <fullName evidence="5">Dimethylhistidine N-methyltransferase</fullName>
    </submittedName>
</protein>
<dbReference type="EMBL" id="QOVN01000001">
    <property type="protein sequence ID" value="RXG31524.1"/>
    <property type="molecule type" value="Genomic_DNA"/>
</dbReference>
<keyword evidence="1 5" id="KW-0489">Methyltransferase</keyword>
<accession>A0A1M5WTN6</accession>
<dbReference type="OrthoDB" id="5289726at2"/>
<dbReference type="NCBIfam" id="TIGR03438">
    <property type="entry name" value="egtD_ergothio"/>
    <property type="match status" value="1"/>
</dbReference>
<dbReference type="InterPro" id="IPR051128">
    <property type="entry name" value="EgtD_Methyltrsf_superfamily"/>
</dbReference>
<evidence type="ECO:0000259" key="3">
    <source>
        <dbReference type="Pfam" id="PF10017"/>
    </source>
</evidence>
<dbReference type="Proteomes" id="UP000184240">
    <property type="component" value="Unassembled WGS sequence"/>
</dbReference>
<organism evidence="5 6">
    <name type="scientific">Leeuwenhoekiella palythoae</name>
    <dbReference type="NCBI Taxonomy" id="573501"/>
    <lineage>
        <taxon>Bacteria</taxon>
        <taxon>Pseudomonadati</taxon>
        <taxon>Bacteroidota</taxon>
        <taxon>Flavobacteriia</taxon>
        <taxon>Flavobacteriales</taxon>
        <taxon>Flavobacteriaceae</taxon>
        <taxon>Leeuwenhoekiella</taxon>
    </lineage>
</organism>